<name>A0A931BDA7_9ACTN</name>
<dbReference type="PANTHER" id="PTHR13914">
    <property type="entry name" value="PROLINE OXIDASE"/>
    <property type="match status" value="1"/>
</dbReference>
<evidence type="ECO:0000256" key="5">
    <source>
        <dbReference type="ARBA" id="ARBA00022827"/>
    </source>
</evidence>
<comment type="pathway">
    <text evidence="1">Amino-acid degradation; L-proline degradation into L-glutamate; L-glutamate from L-proline: step 1/2.</text>
</comment>
<evidence type="ECO:0000256" key="1">
    <source>
        <dbReference type="ARBA" id="ARBA00004739"/>
    </source>
</evidence>
<feature type="binding site" evidence="9">
    <location>
        <position position="289"/>
    </location>
    <ligand>
        <name>substrate</name>
    </ligand>
</feature>
<evidence type="ECO:0000256" key="9">
    <source>
        <dbReference type="PIRSR" id="PIRSR000196-1"/>
    </source>
</evidence>
<dbReference type="Pfam" id="PF01619">
    <property type="entry name" value="Pro_dh"/>
    <property type="match status" value="1"/>
</dbReference>
<sequence length="308" mass="33368">MSRRVLLAAARSPQAQRAVVAAPGGRAVVERFVAGETRDEAVAVTDRLVARGLRVTLDHLGEDTVDEDHAAAVAAEYAGLLRALDDAGLARRAEVSVKLSALGAGLGRDGAELARGHVRAICEAAQAAGTTVTLDMEGHTATDLTLETAASLRATFPWLGVVLQTYLRRTESDCRDLLGAGCRVRLVKGAYAEPDSVAYRERDAVDRSYVRCLRLLMEGQGYPMVATHDPRLIAIAGALAVRAGRPQDAYEFQMLYGVREDEQRRLAGAGETVRVYLPYGVDWYAYFVRRLAERPANLAFFARALVRG</sequence>
<evidence type="ECO:0000256" key="3">
    <source>
        <dbReference type="ARBA" id="ARBA00022630"/>
    </source>
</evidence>
<keyword evidence="13" id="KW-1185">Reference proteome</keyword>
<keyword evidence="6" id="KW-0560">Oxidoreductase</keyword>
<feature type="domain" description="Proline dehydrogenase" evidence="11">
    <location>
        <begin position="45"/>
        <end position="301"/>
    </location>
</feature>
<feature type="binding site" evidence="9">
    <location>
        <position position="290"/>
    </location>
    <ligand>
        <name>substrate</name>
    </ligand>
</feature>
<evidence type="ECO:0000256" key="2">
    <source>
        <dbReference type="ARBA" id="ARBA00012695"/>
    </source>
</evidence>
<dbReference type="AlphaFoldDB" id="A0A931BDA7"/>
<dbReference type="EC" id="1.5.5.2" evidence="2"/>
<evidence type="ECO:0000256" key="7">
    <source>
        <dbReference type="ARBA" id="ARBA00023062"/>
    </source>
</evidence>
<dbReference type="GO" id="GO:0004657">
    <property type="term" value="F:proline dehydrogenase activity"/>
    <property type="evidence" value="ECO:0007669"/>
    <property type="project" value="UniProtKB-EC"/>
</dbReference>
<evidence type="ECO:0000313" key="12">
    <source>
        <dbReference type="EMBL" id="MBF9073501.1"/>
    </source>
</evidence>
<gene>
    <name evidence="12" type="ORF">I2501_36350</name>
</gene>
<evidence type="ECO:0000256" key="4">
    <source>
        <dbReference type="ARBA" id="ARBA00022741"/>
    </source>
</evidence>
<evidence type="ECO:0000313" key="13">
    <source>
        <dbReference type="Proteomes" id="UP000657385"/>
    </source>
</evidence>
<feature type="binding site" evidence="10">
    <location>
        <begin position="227"/>
        <end position="228"/>
    </location>
    <ligand>
        <name>FAD</name>
        <dbReference type="ChEBI" id="CHEBI:57692"/>
    </ligand>
</feature>
<dbReference type="Proteomes" id="UP000657385">
    <property type="component" value="Unassembled WGS sequence"/>
</dbReference>
<evidence type="ECO:0000259" key="11">
    <source>
        <dbReference type="Pfam" id="PF01619"/>
    </source>
</evidence>
<keyword evidence="4 10" id="KW-0547">Nucleotide-binding</keyword>
<dbReference type="PANTHER" id="PTHR13914:SF0">
    <property type="entry name" value="PROLINE DEHYDROGENASE 1, MITOCHONDRIAL"/>
    <property type="match status" value="1"/>
</dbReference>
<dbReference type="InterPro" id="IPR015659">
    <property type="entry name" value="Proline_oxidase"/>
</dbReference>
<feature type="binding site" evidence="10">
    <location>
        <begin position="188"/>
        <end position="190"/>
    </location>
    <ligand>
        <name>FAD</name>
        <dbReference type="ChEBI" id="CHEBI:57692"/>
    </ligand>
</feature>
<evidence type="ECO:0000256" key="8">
    <source>
        <dbReference type="ARBA" id="ARBA00048779"/>
    </source>
</evidence>
<evidence type="ECO:0000256" key="6">
    <source>
        <dbReference type="ARBA" id="ARBA00023002"/>
    </source>
</evidence>
<feature type="binding site" evidence="9">
    <location>
        <position position="98"/>
    </location>
    <ligand>
        <name>substrate</name>
    </ligand>
</feature>
<keyword evidence="5 10" id="KW-0274">FAD</keyword>
<keyword evidence="7" id="KW-0642">Proline metabolism</keyword>
<dbReference type="GO" id="GO:0000166">
    <property type="term" value="F:nucleotide binding"/>
    <property type="evidence" value="ECO:0007669"/>
    <property type="project" value="UniProtKB-KW"/>
</dbReference>
<dbReference type="InterPro" id="IPR008219">
    <property type="entry name" value="PRODH_bac_arc"/>
</dbReference>
<comment type="caution">
    <text evidence="12">The sequence shown here is derived from an EMBL/GenBank/DDBJ whole genome shotgun (WGS) entry which is preliminary data.</text>
</comment>
<keyword evidence="3" id="KW-0285">Flavoprotein</keyword>
<dbReference type="InterPro" id="IPR029041">
    <property type="entry name" value="FAD-linked_oxidoreductase-like"/>
</dbReference>
<reference evidence="12" key="1">
    <citation type="submission" date="2020-11" db="EMBL/GenBank/DDBJ databases">
        <title>Isolation and identification of active actinomycetes.</title>
        <authorList>
            <person name="Yu B."/>
        </authorList>
    </citation>
    <scope>NUCLEOTIDE SEQUENCE</scope>
    <source>
        <strain evidence="12">NEAU-YB345</strain>
    </source>
</reference>
<dbReference type="InterPro" id="IPR002872">
    <property type="entry name" value="Proline_DH_dom"/>
</dbReference>
<protein>
    <recommendedName>
        <fullName evidence="2">proline dehydrogenase</fullName>
        <ecNumber evidence="2">1.5.5.2</ecNumber>
    </recommendedName>
</protein>
<proteinExistence type="predicted"/>
<dbReference type="Gene3D" id="3.20.20.220">
    <property type="match status" value="1"/>
</dbReference>
<dbReference type="SUPFAM" id="SSF51730">
    <property type="entry name" value="FAD-linked oxidoreductase"/>
    <property type="match status" value="1"/>
</dbReference>
<dbReference type="PIRSF" id="PIRSF000196">
    <property type="entry name" value="Pro_dehydrog"/>
    <property type="match status" value="1"/>
</dbReference>
<dbReference type="EMBL" id="JADPRT010000023">
    <property type="protein sequence ID" value="MBF9073501.1"/>
    <property type="molecule type" value="Genomic_DNA"/>
</dbReference>
<organism evidence="12 13">
    <name type="scientific">Streptacidiphilus fuscans</name>
    <dbReference type="NCBI Taxonomy" id="2789292"/>
    <lineage>
        <taxon>Bacteria</taxon>
        <taxon>Bacillati</taxon>
        <taxon>Actinomycetota</taxon>
        <taxon>Actinomycetes</taxon>
        <taxon>Kitasatosporales</taxon>
        <taxon>Streptomycetaceae</taxon>
        <taxon>Streptacidiphilus</taxon>
    </lineage>
</organism>
<dbReference type="GO" id="GO:0010133">
    <property type="term" value="P:L-proline catabolic process to L-glutamate"/>
    <property type="evidence" value="ECO:0007669"/>
    <property type="project" value="InterPro"/>
</dbReference>
<feature type="binding site" evidence="10">
    <location>
        <position position="164"/>
    </location>
    <ligand>
        <name>FAD</name>
        <dbReference type="ChEBI" id="CHEBI:57692"/>
    </ligand>
</feature>
<accession>A0A931BDA7</accession>
<comment type="catalytic activity">
    <reaction evidence="8">
        <text>L-proline + a quinone = (S)-1-pyrroline-5-carboxylate + a quinol + H(+)</text>
        <dbReference type="Rhea" id="RHEA:23784"/>
        <dbReference type="ChEBI" id="CHEBI:15378"/>
        <dbReference type="ChEBI" id="CHEBI:17388"/>
        <dbReference type="ChEBI" id="CHEBI:24646"/>
        <dbReference type="ChEBI" id="CHEBI:60039"/>
        <dbReference type="ChEBI" id="CHEBI:132124"/>
        <dbReference type="EC" id="1.5.5.2"/>
    </reaction>
</comment>
<evidence type="ECO:0000256" key="10">
    <source>
        <dbReference type="PIRSR" id="PIRSR000196-2"/>
    </source>
</evidence>
<comment type="cofactor">
    <cofactor evidence="10">
        <name>FAD</name>
        <dbReference type="ChEBI" id="CHEBI:57692"/>
    </cofactor>
    <text evidence="10">Binds 1 FAD per subunit.</text>
</comment>
<feature type="binding site" evidence="10">
    <location>
        <position position="136"/>
    </location>
    <ligand>
        <name>FAD</name>
        <dbReference type="ChEBI" id="CHEBI:57692"/>
    </ligand>
</feature>